<comment type="caution">
    <text evidence="3">The sequence shown here is derived from an EMBL/GenBank/DDBJ whole genome shotgun (WGS) entry which is preliminary data.</text>
</comment>
<evidence type="ECO:0000259" key="2">
    <source>
        <dbReference type="Pfam" id="PF20710"/>
    </source>
</evidence>
<proteinExistence type="predicted"/>
<dbReference type="Pfam" id="PF20710">
    <property type="entry name" value="DUF6824"/>
    <property type="match status" value="1"/>
</dbReference>
<dbReference type="InterPro" id="IPR049227">
    <property type="entry name" value="DUF6824"/>
</dbReference>
<dbReference type="AlphaFoldDB" id="A0A1Z5J7G6"/>
<dbReference type="EMBL" id="BDSP01000013">
    <property type="protein sequence ID" value="GAX09937.1"/>
    <property type="molecule type" value="Genomic_DNA"/>
</dbReference>
<evidence type="ECO:0000313" key="3">
    <source>
        <dbReference type="EMBL" id="GAX09937.1"/>
    </source>
</evidence>
<keyword evidence="4" id="KW-1185">Reference proteome</keyword>
<dbReference type="OrthoDB" id="49453at2759"/>
<feature type="region of interest" description="Disordered" evidence="1">
    <location>
        <begin position="1"/>
        <end position="30"/>
    </location>
</feature>
<name>A0A1Z5J7G6_FISSO</name>
<accession>A0A1Z5J7G6</accession>
<evidence type="ECO:0000256" key="1">
    <source>
        <dbReference type="SAM" id="MobiDB-lite"/>
    </source>
</evidence>
<evidence type="ECO:0000313" key="4">
    <source>
        <dbReference type="Proteomes" id="UP000198406"/>
    </source>
</evidence>
<reference evidence="3 4" key="1">
    <citation type="journal article" date="2015" name="Plant Cell">
        <title>Oil accumulation by the oleaginous diatom Fistulifera solaris as revealed by the genome and transcriptome.</title>
        <authorList>
            <person name="Tanaka T."/>
            <person name="Maeda Y."/>
            <person name="Veluchamy A."/>
            <person name="Tanaka M."/>
            <person name="Abida H."/>
            <person name="Marechal E."/>
            <person name="Bowler C."/>
            <person name="Muto M."/>
            <person name="Sunaga Y."/>
            <person name="Tanaka M."/>
            <person name="Yoshino T."/>
            <person name="Taniguchi T."/>
            <person name="Fukuda Y."/>
            <person name="Nemoto M."/>
            <person name="Matsumoto M."/>
            <person name="Wong P.S."/>
            <person name="Aburatani S."/>
            <person name="Fujibuchi W."/>
        </authorList>
    </citation>
    <scope>NUCLEOTIDE SEQUENCE [LARGE SCALE GENOMIC DNA]</scope>
    <source>
        <strain evidence="3 4">JPCC DA0580</strain>
    </source>
</reference>
<sequence length="441" mass="49247">MQRSEPGDSSVASEAGSHDGQSRNSLVSMKQRSGSTLNFLAEEFQPSIQDVVCGRGKKCYSHAGNELFKTRVEKVLDEYSRAKTKLDKSAVLNRVVADVRRASPGGGFVKQDDSGRWYEVGDFLAREKTSQAFRDALHERYKSSNVSKKKRRKEVMKFSDRSQMMYAFSENDRRPRIELSTGIFSQNYAMDSQQSLLPFPRSLQLTNQSNSSITPAFTVPGSFHSNSALPPLGPSPAELHTLNAFGNRSFSVSDQLLADASSFVGNQRPFQLMFEGDSSSNFNSLPDMRYDMNASTTPFRDQMHHSLPNMHFNYNPEANQNIFGAPTQYDMQLRVIRNSTLNQAPLERHPGQQQLNQAFALEFEPEFGSQPPQVNSGTALLNAQPSEVASQLIKRVSSRKLKKTSPDDQELLQCLDKLTEYKLSDDPYEPVPLGGGKQSSS</sequence>
<dbReference type="Proteomes" id="UP000198406">
    <property type="component" value="Unassembled WGS sequence"/>
</dbReference>
<feature type="domain" description="DUF6824" evidence="2">
    <location>
        <begin position="50"/>
        <end position="135"/>
    </location>
</feature>
<organism evidence="3 4">
    <name type="scientific">Fistulifera solaris</name>
    <name type="common">Oleaginous diatom</name>
    <dbReference type="NCBI Taxonomy" id="1519565"/>
    <lineage>
        <taxon>Eukaryota</taxon>
        <taxon>Sar</taxon>
        <taxon>Stramenopiles</taxon>
        <taxon>Ochrophyta</taxon>
        <taxon>Bacillariophyta</taxon>
        <taxon>Bacillariophyceae</taxon>
        <taxon>Bacillariophycidae</taxon>
        <taxon>Naviculales</taxon>
        <taxon>Naviculaceae</taxon>
        <taxon>Fistulifera</taxon>
    </lineage>
</organism>
<protein>
    <recommendedName>
        <fullName evidence="2">DUF6824 domain-containing protein</fullName>
    </recommendedName>
</protein>
<gene>
    <name evidence="3" type="ORF">FisN_11Lh075</name>
</gene>
<dbReference type="InParanoid" id="A0A1Z5J7G6"/>